<dbReference type="Gene3D" id="3.40.30.10">
    <property type="entry name" value="Glutaredoxin"/>
    <property type="match status" value="1"/>
</dbReference>
<dbReference type="InterPro" id="IPR004046">
    <property type="entry name" value="GST_C"/>
</dbReference>
<reference evidence="3 4" key="1">
    <citation type="submission" date="2021-01" db="EMBL/GenBank/DDBJ databases">
        <title>Complete genome sequence of Erwinia rhapontici MAFF 311153.</title>
        <authorList>
            <person name="Morohoshi T."/>
            <person name="Someya N."/>
        </authorList>
    </citation>
    <scope>NUCLEOTIDE SEQUENCE [LARGE SCALE GENOMIC DNA]</scope>
    <source>
        <strain evidence="3 4">MAFF 311153</strain>
    </source>
</reference>
<name>A0ABM7N0F3_ERWRD</name>
<dbReference type="PANTHER" id="PTHR44051">
    <property type="entry name" value="GLUTATHIONE S-TRANSFERASE-RELATED"/>
    <property type="match status" value="1"/>
</dbReference>
<dbReference type="SFLD" id="SFLDG00358">
    <property type="entry name" value="Main_(cytGST)"/>
    <property type="match status" value="1"/>
</dbReference>
<feature type="domain" description="GST N-terminal" evidence="1">
    <location>
        <begin position="2"/>
        <end position="81"/>
    </location>
</feature>
<evidence type="ECO:0000259" key="1">
    <source>
        <dbReference type="PROSITE" id="PS50404"/>
    </source>
</evidence>
<dbReference type="InterPro" id="IPR036282">
    <property type="entry name" value="Glutathione-S-Trfase_C_sf"/>
</dbReference>
<organism evidence="3 4">
    <name type="scientific">Erwinia rhapontici</name>
    <name type="common">Pectobacterium rhapontici</name>
    <dbReference type="NCBI Taxonomy" id="55212"/>
    <lineage>
        <taxon>Bacteria</taxon>
        <taxon>Pseudomonadati</taxon>
        <taxon>Pseudomonadota</taxon>
        <taxon>Gammaproteobacteria</taxon>
        <taxon>Enterobacterales</taxon>
        <taxon>Erwiniaceae</taxon>
        <taxon>Erwinia</taxon>
    </lineage>
</organism>
<protein>
    <submittedName>
        <fullName evidence="3">Glutathione S-transferase</fullName>
    </submittedName>
</protein>
<proteinExistence type="predicted"/>
<accession>A0ABM7N0F3</accession>
<sequence length="205" mass="22106">MSSLTLYGTGLSGHVHRVSVLLSILGLSASWVEADAEVRQSAGYRALNPLGQVPVLVDGDTVISDSNAILIWLVKRYAPDSGWLPADLLEEVQVHQWLAKAAGEIRYGVASARLIKQFNAPENYASAVYVAKKFLPQLEAHLSDRQWLVGKRATLADLACYAYVACAPEGGIGLHAYPHIQAWLQQTAALPGFITLPPLPLPAEA</sequence>
<evidence type="ECO:0000259" key="2">
    <source>
        <dbReference type="PROSITE" id="PS50405"/>
    </source>
</evidence>
<dbReference type="InterPro" id="IPR004045">
    <property type="entry name" value="Glutathione_S-Trfase_N"/>
</dbReference>
<dbReference type="SUPFAM" id="SSF52833">
    <property type="entry name" value="Thioredoxin-like"/>
    <property type="match status" value="1"/>
</dbReference>
<evidence type="ECO:0000313" key="3">
    <source>
        <dbReference type="EMBL" id="BCQ34802.1"/>
    </source>
</evidence>
<dbReference type="SFLD" id="SFLDS00019">
    <property type="entry name" value="Glutathione_Transferase_(cytos"/>
    <property type="match status" value="1"/>
</dbReference>
<dbReference type="InterPro" id="IPR040079">
    <property type="entry name" value="Glutathione_S-Trfase"/>
</dbReference>
<dbReference type="PROSITE" id="PS50405">
    <property type="entry name" value="GST_CTER"/>
    <property type="match status" value="1"/>
</dbReference>
<dbReference type="RefSeq" id="WP_133845214.1">
    <property type="nucleotide sequence ID" value="NZ_AP024329.1"/>
</dbReference>
<dbReference type="PANTHER" id="PTHR44051:SF2">
    <property type="entry name" value="HYPOTHETICAL GLUTATHIONE S-TRANSFERASE LIKE PROTEIN"/>
    <property type="match status" value="1"/>
</dbReference>
<dbReference type="EMBL" id="AP024329">
    <property type="protein sequence ID" value="BCQ34802.1"/>
    <property type="molecule type" value="Genomic_DNA"/>
</dbReference>
<keyword evidence="4" id="KW-1185">Reference proteome</keyword>
<evidence type="ECO:0000313" key="4">
    <source>
        <dbReference type="Proteomes" id="UP000677515"/>
    </source>
</evidence>
<gene>
    <name evidence="3" type="ORF">ERHA53_21450</name>
</gene>
<dbReference type="PROSITE" id="PS50404">
    <property type="entry name" value="GST_NTER"/>
    <property type="match status" value="1"/>
</dbReference>
<dbReference type="SUPFAM" id="SSF47616">
    <property type="entry name" value="GST C-terminal domain-like"/>
    <property type="match status" value="1"/>
</dbReference>
<dbReference type="CDD" id="cd03206">
    <property type="entry name" value="GST_C_7"/>
    <property type="match status" value="1"/>
</dbReference>
<dbReference type="InterPro" id="IPR036249">
    <property type="entry name" value="Thioredoxin-like_sf"/>
</dbReference>
<dbReference type="Gene3D" id="1.20.1050.10">
    <property type="match status" value="1"/>
</dbReference>
<dbReference type="Pfam" id="PF00043">
    <property type="entry name" value="GST_C"/>
    <property type="match status" value="1"/>
</dbReference>
<dbReference type="InterPro" id="IPR010987">
    <property type="entry name" value="Glutathione-S-Trfase_C-like"/>
</dbReference>
<dbReference type="Pfam" id="PF13417">
    <property type="entry name" value="GST_N_3"/>
    <property type="match status" value="1"/>
</dbReference>
<dbReference type="Proteomes" id="UP000677515">
    <property type="component" value="Chromosome"/>
</dbReference>
<feature type="domain" description="GST C-terminal" evidence="2">
    <location>
        <begin position="87"/>
        <end position="205"/>
    </location>
</feature>